<sequence>MARLLEYQVLPRDYPVAEKLKDMAELLAQMDEKDIEKAFDTLAVFDTKRVTKFMTMMAAEVLPEGKDFSFGTRVSSASFSGKPKKSEVAQTALTEQVKNKLLAEKTSIETARAEMEKPCAESIVQTEGFAAVAAVEGRDQEAQTDPPPVELEDETENTDPPPPPEVVKVEAERVEVLEVASKLLANLRDPNLDPQSLEFLTDQLGKIVRAMQPGRPAEPISKKAQKLAERSHERYRSPIPRSPSMEQKLERSPLRRLSPDGPQSERLAKQKLAQTEIVQFQQMVEEMYSKTCGWCFILCLGNILALICCLETTRKYPLNYAILFGLTLGNGGLVGLACQLYTAPSIILAVSLTAVTLLSLTLYAAFGGKDLTDITDMSIYLFTGLMVIGFDLPWVQKVIAVCGTVLFSFYIVFDTQMIMGGYGGHKMEFSLDDYVFAALNLYLDIINLFMYILQIVGSFTRIMLALQNQVGVDLEQKVPMADSSKGLPARGKGILARGKGQQASLVKAPPDEETEELLRFLDGKGGFEIDLGGVGRQIDGFTRKGLPQEDALGLLQEVLDRGPSVKNPTSFIRFKLKARLAVMGVSLDTPVDEHAKLLKRIEWLNDYGGVQKDINYNKVVAALEQVGLESAMRILKDLEDQAAGVADPNEFILSSLKKPVGPTGGASGSSDGGIPKEEPLTSLEALNKFIHFVSKGGRSVQPSEVADALDALGPARVMRILKDMEEHGLGLDDPVSYVKAAAKMSGHLVVKKEVDSFESEDHSVDDVSKLTSRMKWLNEFGGLSKKIAIDEVIGALYCLGLAPSMSILRSLQERGASVADPTRYIKQAVQHANRTMAKDEDEEEDVEVEEEEVEVEVEEEEEESVKAKEEVPADEVEDWLAWAADEEPKLKRQKRMTSGASAGPKVKFEPQEPSVSHPLSPQEKVMQVRSYALKNSLRLDDQCLKTLSRLPCSKATDLIDEVLRGGRNRRGVANPSKYLLRAVQMSCVGLGVEQGLAMELAVSLGLVLNNDALDELASIPRKASHAIIRQLAASPNRVSPMDFICEEVEKCRTQLRWQSQ</sequence>
<feature type="region of interest" description="Disordered" evidence="6">
    <location>
        <begin position="657"/>
        <end position="677"/>
    </location>
</feature>
<evidence type="ECO:0000256" key="7">
    <source>
        <dbReference type="SAM" id="Phobius"/>
    </source>
</evidence>
<dbReference type="EMBL" id="CAXAMN010003459">
    <property type="protein sequence ID" value="CAK9004729.1"/>
    <property type="molecule type" value="Genomic_DNA"/>
</dbReference>
<dbReference type="InterPro" id="IPR006214">
    <property type="entry name" value="Bax_inhibitor_1-related"/>
</dbReference>
<feature type="transmembrane region" description="Helical" evidence="7">
    <location>
        <begin position="434"/>
        <end position="453"/>
    </location>
</feature>
<feature type="region of interest" description="Disordered" evidence="6">
    <location>
        <begin position="211"/>
        <end position="263"/>
    </location>
</feature>
<dbReference type="Proteomes" id="UP001642484">
    <property type="component" value="Unassembled WGS sequence"/>
</dbReference>
<feature type="compositionally biased region" description="Gly residues" evidence="6">
    <location>
        <begin position="662"/>
        <end position="671"/>
    </location>
</feature>
<evidence type="ECO:0000256" key="1">
    <source>
        <dbReference type="ARBA" id="ARBA00004141"/>
    </source>
</evidence>
<feature type="coiled-coil region" evidence="5">
    <location>
        <begin position="829"/>
        <end position="870"/>
    </location>
</feature>
<feature type="region of interest" description="Disordered" evidence="6">
    <location>
        <begin position="890"/>
        <end position="920"/>
    </location>
</feature>
<keyword evidence="3 7" id="KW-1133">Transmembrane helix</keyword>
<dbReference type="PANTHER" id="PTHR23291">
    <property type="entry name" value="BAX INHIBITOR-RELATED"/>
    <property type="match status" value="1"/>
</dbReference>
<reference evidence="8 9" key="1">
    <citation type="submission" date="2024-02" db="EMBL/GenBank/DDBJ databases">
        <authorList>
            <person name="Chen Y."/>
            <person name="Shah S."/>
            <person name="Dougan E. K."/>
            <person name="Thang M."/>
            <person name="Chan C."/>
        </authorList>
    </citation>
    <scope>NUCLEOTIDE SEQUENCE [LARGE SCALE GENOMIC DNA]</scope>
</reference>
<keyword evidence="5" id="KW-0175">Coiled coil</keyword>
<comment type="caution">
    <text evidence="8">The sequence shown here is derived from an EMBL/GenBank/DDBJ whole genome shotgun (WGS) entry which is preliminary data.</text>
</comment>
<keyword evidence="2 7" id="KW-0812">Transmembrane</keyword>
<proteinExistence type="predicted"/>
<feature type="region of interest" description="Disordered" evidence="6">
    <location>
        <begin position="135"/>
        <end position="165"/>
    </location>
</feature>
<evidence type="ECO:0000256" key="5">
    <source>
        <dbReference type="SAM" id="Coils"/>
    </source>
</evidence>
<evidence type="ECO:0000256" key="3">
    <source>
        <dbReference type="ARBA" id="ARBA00022989"/>
    </source>
</evidence>
<evidence type="ECO:0000313" key="9">
    <source>
        <dbReference type="Proteomes" id="UP001642484"/>
    </source>
</evidence>
<dbReference type="Pfam" id="PF01027">
    <property type="entry name" value="Bax1-I"/>
    <property type="match status" value="1"/>
</dbReference>
<feature type="compositionally biased region" description="Basic and acidic residues" evidence="6">
    <location>
        <begin position="226"/>
        <end position="236"/>
    </location>
</feature>
<protein>
    <submittedName>
        <fullName evidence="8">Uncharacterized protein</fullName>
    </submittedName>
</protein>
<evidence type="ECO:0000256" key="2">
    <source>
        <dbReference type="ARBA" id="ARBA00022692"/>
    </source>
</evidence>
<evidence type="ECO:0000256" key="6">
    <source>
        <dbReference type="SAM" id="MobiDB-lite"/>
    </source>
</evidence>
<keyword evidence="9" id="KW-1185">Reference proteome</keyword>
<evidence type="ECO:0000313" key="8">
    <source>
        <dbReference type="EMBL" id="CAK9004729.1"/>
    </source>
</evidence>
<feature type="transmembrane region" description="Helical" evidence="7">
    <location>
        <begin position="343"/>
        <end position="364"/>
    </location>
</feature>
<organism evidence="8 9">
    <name type="scientific">Durusdinium trenchii</name>
    <dbReference type="NCBI Taxonomy" id="1381693"/>
    <lineage>
        <taxon>Eukaryota</taxon>
        <taxon>Sar</taxon>
        <taxon>Alveolata</taxon>
        <taxon>Dinophyceae</taxon>
        <taxon>Suessiales</taxon>
        <taxon>Symbiodiniaceae</taxon>
        <taxon>Durusdinium</taxon>
    </lineage>
</organism>
<accession>A0ABP0IQ90</accession>
<keyword evidence="4 7" id="KW-0472">Membrane</keyword>
<dbReference type="PANTHER" id="PTHR23291:SF47">
    <property type="entry name" value="TRANSMEMBRANE BAX INHIBITOR MOTIF CONTAINING 7"/>
    <property type="match status" value="1"/>
</dbReference>
<name>A0ABP0IQ90_9DINO</name>
<feature type="transmembrane region" description="Helical" evidence="7">
    <location>
        <begin position="394"/>
        <end position="413"/>
    </location>
</feature>
<feature type="transmembrane region" description="Helical" evidence="7">
    <location>
        <begin position="317"/>
        <end position="337"/>
    </location>
</feature>
<gene>
    <name evidence="8" type="ORF">CCMP2556_LOCUS7791</name>
</gene>
<comment type="subcellular location">
    <subcellularLocation>
        <location evidence="1">Membrane</location>
        <topology evidence="1">Multi-pass membrane protein</topology>
    </subcellularLocation>
</comment>
<evidence type="ECO:0000256" key="4">
    <source>
        <dbReference type="ARBA" id="ARBA00023136"/>
    </source>
</evidence>